<dbReference type="AlphaFoldDB" id="A0AAP0NA95"/>
<dbReference type="Proteomes" id="UP001415857">
    <property type="component" value="Unassembled WGS sequence"/>
</dbReference>
<gene>
    <name evidence="6" type="ORF">L1049_000740</name>
</gene>
<dbReference type="PROSITE" id="PS50966">
    <property type="entry name" value="ZF_SWIM"/>
    <property type="match status" value="1"/>
</dbReference>
<dbReference type="PANTHER" id="PTHR31973">
    <property type="entry name" value="POLYPROTEIN, PUTATIVE-RELATED"/>
    <property type="match status" value="1"/>
</dbReference>
<accession>A0AAP0NA95</accession>
<dbReference type="SMART" id="SM00575">
    <property type="entry name" value="ZnF_PMZ"/>
    <property type="match status" value="1"/>
</dbReference>
<comment type="caution">
    <text evidence="6">The sequence shown here is derived from an EMBL/GenBank/DDBJ whole genome shotgun (WGS) entry which is preliminary data.</text>
</comment>
<name>A0AAP0NA95_LIQFO</name>
<keyword evidence="3" id="KW-0862">Zinc</keyword>
<evidence type="ECO:0000256" key="3">
    <source>
        <dbReference type="ARBA" id="ARBA00022833"/>
    </source>
</evidence>
<dbReference type="InterPro" id="IPR007527">
    <property type="entry name" value="Znf_SWIM"/>
</dbReference>
<evidence type="ECO:0000256" key="2">
    <source>
        <dbReference type="ARBA" id="ARBA00022771"/>
    </source>
</evidence>
<evidence type="ECO:0000313" key="6">
    <source>
        <dbReference type="EMBL" id="KAK9268973.1"/>
    </source>
</evidence>
<sequence length="280" mass="31896">MENFKRNLKGPFHGDGRGSLPVSFLAAAHAVRLDGFRKYTEQIKRVSSIAYNWVMQIEPEYWTSALFKGERYNHFTVNVAEPYSKLMEDVRDLPIIQKIEALRCMMMELMDNRRMVSSKWSAKLTPSKEEKLQEETLKAQGLKVLFSSDSLFEVHDDSINVINIDNWDCSCLGWKATGLPCRHAIAVFNCKGTGVYDYCSRYFTVDSFCLTYSESINPVPGIGKPVDKEDAVRVLPPCTSRSPSQQKRNQTKDLRELKRVVCCTRCKEAGHNKATCKATL</sequence>
<evidence type="ECO:0000313" key="7">
    <source>
        <dbReference type="Proteomes" id="UP001415857"/>
    </source>
</evidence>
<evidence type="ECO:0000259" key="5">
    <source>
        <dbReference type="PROSITE" id="PS50966"/>
    </source>
</evidence>
<keyword evidence="2 4" id="KW-0863">Zinc-finger</keyword>
<dbReference type="InterPro" id="IPR006564">
    <property type="entry name" value="Znf_PMZ"/>
</dbReference>
<protein>
    <recommendedName>
        <fullName evidence="5">SWIM-type domain-containing protein</fullName>
    </recommendedName>
</protein>
<dbReference type="EMBL" id="JBBPBK010000015">
    <property type="protein sequence ID" value="KAK9268973.1"/>
    <property type="molecule type" value="Genomic_DNA"/>
</dbReference>
<organism evidence="6 7">
    <name type="scientific">Liquidambar formosana</name>
    <name type="common">Formosan gum</name>
    <dbReference type="NCBI Taxonomy" id="63359"/>
    <lineage>
        <taxon>Eukaryota</taxon>
        <taxon>Viridiplantae</taxon>
        <taxon>Streptophyta</taxon>
        <taxon>Embryophyta</taxon>
        <taxon>Tracheophyta</taxon>
        <taxon>Spermatophyta</taxon>
        <taxon>Magnoliopsida</taxon>
        <taxon>eudicotyledons</taxon>
        <taxon>Gunneridae</taxon>
        <taxon>Pentapetalae</taxon>
        <taxon>Saxifragales</taxon>
        <taxon>Altingiaceae</taxon>
        <taxon>Liquidambar</taxon>
    </lineage>
</organism>
<evidence type="ECO:0000256" key="4">
    <source>
        <dbReference type="PROSITE-ProRule" id="PRU00325"/>
    </source>
</evidence>
<keyword evidence="1" id="KW-0479">Metal-binding</keyword>
<proteinExistence type="predicted"/>
<keyword evidence="7" id="KW-1185">Reference proteome</keyword>
<dbReference type="PANTHER" id="PTHR31973:SF149">
    <property type="entry name" value="SWIM-TYPE DOMAIN-CONTAINING PROTEIN"/>
    <property type="match status" value="1"/>
</dbReference>
<evidence type="ECO:0000256" key="1">
    <source>
        <dbReference type="ARBA" id="ARBA00022723"/>
    </source>
</evidence>
<feature type="domain" description="SWIM-type" evidence="5">
    <location>
        <begin position="160"/>
        <end position="192"/>
    </location>
</feature>
<dbReference type="GO" id="GO:0008270">
    <property type="term" value="F:zinc ion binding"/>
    <property type="evidence" value="ECO:0007669"/>
    <property type="project" value="UniProtKB-KW"/>
</dbReference>
<dbReference type="Pfam" id="PF04434">
    <property type="entry name" value="SWIM"/>
    <property type="match status" value="1"/>
</dbReference>
<reference evidence="6 7" key="1">
    <citation type="journal article" date="2024" name="Plant J.">
        <title>Genome sequences and population genomics reveal climatic adaptation and genomic divergence between two closely related sweetgum species.</title>
        <authorList>
            <person name="Xu W.Q."/>
            <person name="Ren C.Q."/>
            <person name="Zhang X.Y."/>
            <person name="Comes H.P."/>
            <person name="Liu X.H."/>
            <person name="Li Y.G."/>
            <person name="Kettle C.J."/>
            <person name="Jalonen R."/>
            <person name="Gaisberger H."/>
            <person name="Ma Y.Z."/>
            <person name="Qiu Y.X."/>
        </authorList>
    </citation>
    <scope>NUCLEOTIDE SEQUENCE [LARGE SCALE GENOMIC DNA]</scope>
    <source>
        <strain evidence="6">Hangzhou</strain>
    </source>
</reference>